<feature type="transmembrane region" description="Helical" evidence="5">
    <location>
        <begin position="92"/>
        <end position="112"/>
    </location>
</feature>
<dbReference type="PANTHER" id="PTHR23291:SF112">
    <property type="entry name" value="GROWTH HORMONE-INDUCIBLE TRANSMEMBRANE PROTEIN"/>
    <property type="match status" value="1"/>
</dbReference>
<keyword evidence="3 5" id="KW-1133">Transmembrane helix</keyword>
<feature type="transmembrane region" description="Helical" evidence="5">
    <location>
        <begin position="529"/>
        <end position="549"/>
    </location>
</feature>
<feature type="transmembrane region" description="Helical" evidence="5">
    <location>
        <begin position="54"/>
        <end position="72"/>
    </location>
</feature>
<proteinExistence type="predicted"/>
<comment type="caution">
    <text evidence="6">The sequence shown here is derived from an EMBL/GenBank/DDBJ whole genome shotgun (WGS) entry which is preliminary data.</text>
</comment>
<feature type="transmembrane region" description="Helical" evidence="5">
    <location>
        <begin position="205"/>
        <end position="224"/>
    </location>
</feature>
<keyword evidence="4 5" id="KW-0472">Membrane</keyword>
<evidence type="ECO:0008006" key="8">
    <source>
        <dbReference type="Google" id="ProtNLM"/>
    </source>
</evidence>
<keyword evidence="2 5" id="KW-0812">Transmembrane</keyword>
<evidence type="ECO:0000256" key="3">
    <source>
        <dbReference type="ARBA" id="ARBA00022989"/>
    </source>
</evidence>
<dbReference type="Proteomes" id="UP001295794">
    <property type="component" value="Unassembled WGS sequence"/>
</dbReference>
<dbReference type="EMBL" id="CAVNYO010000440">
    <property type="protein sequence ID" value="CAK5280727.1"/>
    <property type="molecule type" value="Genomic_DNA"/>
</dbReference>
<organism evidence="6 7">
    <name type="scientific">Mycena citricolor</name>
    <dbReference type="NCBI Taxonomy" id="2018698"/>
    <lineage>
        <taxon>Eukaryota</taxon>
        <taxon>Fungi</taxon>
        <taxon>Dikarya</taxon>
        <taxon>Basidiomycota</taxon>
        <taxon>Agaricomycotina</taxon>
        <taxon>Agaricomycetes</taxon>
        <taxon>Agaricomycetidae</taxon>
        <taxon>Agaricales</taxon>
        <taxon>Marasmiineae</taxon>
        <taxon>Mycenaceae</taxon>
        <taxon>Mycena</taxon>
    </lineage>
</organism>
<evidence type="ECO:0000313" key="6">
    <source>
        <dbReference type="EMBL" id="CAK5280727.1"/>
    </source>
</evidence>
<evidence type="ECO:0000256" key="4">
    <source>
        <dbReference type="ARBA" id="ARBA00023136"/>
    </source>
</evidence>
<dbReference type="PANTHER" id="PTHR23291">
    <property type="entry name" value="BAX INHIBITOR-RELATED"/>
    <property type="match status" value="1"/>
</dbReference>
<accession>A0AAD2HV41</accession>
<feature type="transmembrane region" description="Helical" evidence="5">
    <location>
        <begin position="124"/>
        <end position="142"/>
    </location>
</feature>
<feature type="transmembrane region" description="Helical" evidence="5">
    <location>
        <begin position="406"/>
        <end position="424"/>
    </location>
</feature>
<keyword evidence="7" id="KW-1185">Reference proteome</keyword>
<comment type="subcellular location">
    <subcellularLocation>
        <location evidence="1">Membrane</location>
        <topology evidence="1">Multi-pass membrane protein</topology>
    </subcellularLocation>
</comment>
<evidence type="ECO:0000256" key="5">
    <source>
        <dbReference type="SAM" id="Phobius"/>
    </source>
</evidence>
<sequence>MHHARSTAVESVAYIRYMRLRPLRHSSNRLALRQYSTEGPTTAEPQTRLSRARIVLGASGVAATAIYTHLTMNRPAEGGGFSDTRRSFINTTFVYTGIGMAVSSAFGAMFMYDAGYQFIGAGPWGIVAIGVLGGLASMVGMTYTPPTRTVTKHFFWLTSNFFPALMLSPLFFTHPVLYPRVALYTAASVCAFSSTGAMATNKQYLVWGGTLLAGASVLALSMFVPRILPEVSRRTLGAKEAVYLYGGTALLNAVFIGHHTKKIVKDSRTIERGRMIADPLLTSVDNQQYLTWLGYNFGLGKLLATPSRAAFVHHSSYKPAIGGCSSHNFHLHLHMFRQGLSSLRPIGVNAARAKPSASIRHFSQLRPNILQTLRKQRESLTKLKFPRYSTEVPIIETAKPVSWQRVALIAGGVAGSVVVLDSLMNRETRDGLSVGERSLLNSTFAYTGVGLAITAAAARAMFTSGVAFRIMAANPWVVFGASLAGGIGSMMGVFYTPPENTIPKHLFWLTFNAFQAATLSPLFFLNPAVLARAGLYTVGLVGALSYVGATATNDKYLMLGGPLLAGVSVVALSAFAPLVLPVTAVRTLAVTEALYLYGGLAVFGGFVLYDTQKILAHARMAEQGRMKADPINEAVGLQLDMINIFIRLVQILSMNNNRR</sequence>
<feature type="transmembrane region" description="Helical" evidence="5">
    <location>
        <begin position="588"/>
        <end position="609"/>
    </location>
</feature>
<evidence type="ECO:0000256" key="1">
    <source>
        <dbReference type="ARBA" id="ARBA00004141"/>
    </source>
</evidence>
<feature type="transmembrane region" description="Helical" evidence="5">
    <location>
        <begin position="154"/>
        <end position="172"/>
    </location>
</feature>
<name>A0AAD2HV41_9AGAR</name>
<feature type="transmembrane region" description="Helical" evidence="5">
    <location>
        <begin position="556"/>
        <end position="576"/>
    </location>
</feature>
<dbReference type="Pfam" id="PF01027">
    <property type="entry name" value="Bax1-I"/>
    <property type="match status" value="2"/>
</dbReference>
<feature type="transmembrane region" description="Helical" evidence="5">
    <location>
        <begin position="444"/>
        <end position="462"/>
    </location>
</feature>
<evidence type="ECO:0000313" key="7">
    <source>
        <dbReference type="Proteomes" id="UP001295794"/>
    </source>
</evidence>
<reference evidence="6" key="1">
    <citation type="submission" date="2023-11" db="EMBL/GenBank/DDBJ databases">
        <authorList>
            <person name="De Vega J J."/>
            <person name="De Vega J J."/>
        </authorList>
    </citation>
    <scope>NUCLEOTIDE SEQUENCE</scope>
</reference>
<dbReference type="InterPro" id="IPR006214">
    <property type="entry name" value="Bax_inhibitor_1-related"/>
</dbReference>
<dbReference type="AlphaFoldDB" id="A0AAD2HV41"/>
<dbReference type="GO" id="GO:0005743">
    <property type="term" value="C:mitochondrial inner membrane"/>
    <property type="evidence" value="ECO:0007669"/>
    <property type="project" value="TreeGrafter"/>
</dbReference>
<protein>
    <recommendedName>
        <fullName evidence="8">Bax inhibitor family protein</fullName>
    </recommendedName>
</protein>
<evidence type="ECO:0000256" key="2">
    <source>
        <dbReference type="ARBA" id="ARBA00022692"/>
    </source>
</evidence>
<gene>
    <name evidence="6" type="ORF">MYCIT1_LOCUS31341</name>
</gene>
<feature type="transmembrane region" description="Helical" evidence="5">
    <location>
        <begin position="474"/>
        <end position="495"/>
    </location>
</feature>